<evidence type="ECO:0008006" key="3">
    <source>
        <dbReference type="Google" id="ProtNLM"/>
    </source>
</evidence>
<protein>
    <recommendedName>
        <fullName evidence="3">SGNH hydrolase-type esterase domain-containing protein</fullName>
    </recommendedName>
</protein>
<evidence type="ECO:0000313" key="2">
    <source>
        <dbReference type="Proteomes" id="UP001500359"/>
    </source>
</evidence>
<gene>
    <name evidence="1" type="ORF">GCM10009114_23230</name>
</gene>
<organism evidence="1 2">
    <name type="scientific">Aliiglaciecola litoralis</name>
    <dbReference type="NCBI Taxonomy" id="582857"/>
    <lineage>
        <taxon>Bacteria</taxon>
        <taxon>Pseudomonadati</taxon>
        <taxon>Pseudomonadota</taxon>
        <taxon>Gammaproteobacteria</taxon>
        <taxon>Alteromonadales</taxon>
        <taxon>Alteromonadaceae</taxon>
        <taxon>Aliiglaciecola</taxon>
    </lineage>
</organism>
<comment type="caution">
    <text evidence="1">The sequence shown here is derived from an EMBL/GenBank/DDBJ whole genome shotgun (WGS) entry which is preliminary data.</text>
</comment>
<dbReference type="SUPFAM" id="SSF52266">
    <property type="entry name" value="SGNH hydrolase"/>
    <property type="match status" value="1"/>
</dbReference>
<dbReference type="Gene3D" id="3.40.50.1110">
    <property type="entry name" value="SGNH hydrolase"/>
    <property type="match status" value="1"/>
</dbReference>
<keyword evidence="2" id="KW-1185">Reference proteome</keyword>
<evidence type="ECO:0000313" key="1">
    <source>
        <dbReference type="EMBL" id="GAA0857436.1"/>
    </source>
</evidence>
<dbReference type="RefSeq" id="WP_343860127.1">
    <property type="nucleotide sequence ID" value="NZ_BAAAFD010000006.1"/>
</dbReference>
<name>A0ABN1LLQ4_9ALTE</name>
<dbReference type="Proteomes" id="UP001500359">
    <property type="component" value="Unassembled WGS sequence"/>
</dbReference>
<sequence>MKVWLFRAIAVSIPFLFFAIIEFSLCLANYGHSYPLFIENPNDTEYLLPRPDIVKRYFPNSDDVPAVTIEANFFRKHKPQDGFRVFVQGGSTAAGFPYGFGASVAGMLDHRLKQTFPDKYVETVNTALAAVNSYTNMDMVDEIIAQQPDAVLFYMGHNEFLGILGVGSNYTAANSRSSTLMFLKLKELRIFQLLQNLYAKWNTSADPKIAADNQQSRTFMAKVAKHKTIEFDSDIYQAGLAQFEQNLAIILKKYQAANVPVFIATLTSNLLDQPPFASAAIPDMMAQKIQTAMQAIRQNKVNQSQLHALSNAVASSGIADANYQVGRLFYAVGDAQYAKKHLTLAKENDLLRFRAPEAMNNIIRRQAIATNATVIEAQQRFEQRSQHGIVGNNLMLEHLHPNVQGYFLLADAFYQGMKHAKLFSDWTDIETNLAWQQRMILPSEEYFGFAKVLQLKTDYPFVKQRTPLSLPPPQDWQQQLGQDFFLKKINWLQMVQQAQQQYMQDNDVFMMLKTQLLLADALPFDKSANQNSIKILKATGNALRARTYEKRLSWAN</sequence>
<dbReference type="InterPro" id="IPR036514">
    <property type="entry name" value="SGNH_hydro_sf"/>
</dbReference>
<dbReference type="EMBL" id="BAAAFD010000006">
    <property type="protein sequence ID" value="GAA0857436.1"/>
    <property type="molecule type" value="Genomic_DNA"/>
</dbReference>
<accession>A0ABN1LLQ4</accession>
<reference evidence="1 2" key="1">
    <citation type="journal article" date="2019" name="Int. J. Syst. Evol. Microbiol.">
        <title>The Global Catalogue of Microorganisms (GCM) 10K type strain sequencing project: providing services to taxonomists for standard genome sequencing and annotation.</title>
        <authorList>
            <consortium name="The Broad Institute Genomics Platform"/>
            <consortium name="The Broad Institute Genome Sequencing Center for Infectious Disease"/>
            <person name="Wu L."/>
            <person name="Ma J."/>
        </authorList>
    </citation>
    <scope>NUCLEOTIDE SEQUENCE [LARGE SCALE GENOMIC DNA]</scope>
    <source>
        <strain evidence="1 2">JCM 15896</strain>
    </source>
</reference>
<proteinExistence type="predicted"/>